<keyword evidence="3" id="KW-1185">Reference proteome</keyword>
<feature type="region of interest" description="Disordered" evidence="1">
    <location>
        <begin position="1"/>
        <end position="44"/>
    </location>
</feature>
<dbReference type="AlphaFoldDB" id="A0A8H4QZT9"/>
<proteinExistence type="predicted"/>
<evidence type="ECO:0000313" key="2">
    <source>
        <dbReference type="EMBL" id="KAF4619824.1"/>
    </source>
</evidence>
<feature type="compositionally biased region" description="Pro residues" evidence="1">
    <location>
        <begin position="1"/>
        <end position="11"/>
    </location>
</feature>
<gene>
    <name evidence="2" type="ORF">D9613_005456</name>
</gene>
<organism evidence="2 3">
    <name type="scientific">Agrocybe pediades</name>
    <dbReference type="NCBI Taxonomy" id="84607"/>
    <lineage>
        <taxon>Eukaryota</taxon>
        <taxon>Fungi</taxon>
        <taxon>Dikarya</taxon>
        <taxon>Basidiomycota</taxon>
        <taxon>Agaricomycotina</taxon>
        <taxon>Agaricomycetes</taxon>
        <taxon>Agaricomycetidae</taxon>
        <taxon>Agaricales</taxon>
        <taxon>Agaricineae</taxon>
        <taxon>Strophariaceae</taxon>
        <taxon>Agrocybe</taxon>
    </lineage>
</organism>
<comment type="caution">
    <text evidence="2">The sequence shown here is derived from an EMBL/GenBank/DDBJ whole genome shotgun (WGS) entry which is preliminary data.</text>
</comment>
<feature type="region of interest" description="Disordered" evidence="1">
    <location>
        <begin position="74"/>
        <end position="97"/>
    </location>
</feature>
<feature type="compositionally biased region" description="Polar residues" evidence="1">
    <location>
        <begin position="16"/>
        <end position="40"/>
    </location>
</feature>
<feature type="region of interest" description="Disordered" evidence="1">
    <location>
        <begin position="171"/>
        <end position="190"/>
    </location>
</feature>
<dbReference type="EMBL" id="JAACJL010000016">
    <property type="protein sequence ID" value="KAF4619824.1"/>
    <property type="molecule type" value="Genomic_DNA"/>
</dbReference>
<evidence type="ECO:0000256" key="1">
    <source>
        <dbReference type="SAM" id="MobiDB-lite"/>
    </source>
</evidence>
<sequence>MYPQPLLPIPKPKQNEPFTPTNRDQMDYSSQVPTQSQLNTLPPKAVKKIEKEIMHEGKHEEKQMKTVIKDLSHTEKEEHKMQKQAAKAESKLEKLEKKEQAAKKDLLKAEHKHDLAIADLHKAQKDFETTTSKLGNVKEAVKAKSTKADEVAMANEQHTLERNAKINALHGPSAANGAGRVIADPANPIN</sequence>
<protein>
    <submittedName>
        <fullName evidence="2">Uncharacterized protein</fullName>
    </submittedName>
</protein>
<name>A0A8H4QZT9_9AGAR</name>
<reference evidence="2 3" key="1">
    <citation type="submission" date="2019-12" db="EMBL/GenBank/DDBJ databases">
        <authorList>
            <person name="Floudas D."/>
            <person name="Bentzer J."/>
            <person name="Ahren D."/>
            <person name="Johansson T."/>
            <person name="Persson P."/>
            <person name="Tunlid A."/>
        </authorList>
    </citation>
    <scope>NUCLEOTIDE SEQUENCE [LARGE SCALE GENOMIC DNA]</scope>
    <source>
        <strain evidence="2 3">CBS 102.39</strain>
    </source>
</reference>
<accession>A0A8H4QZT9</accession>
<dbReference type="Proteomes" id="UP000521872">
    <property type="component" value="Unassembled WGS sequence"/>
</dbReference>
<evidence type="ECO:0000313" key="3">
    <source>
        <dbReference type="Proteomes" id="UP000521872"/>
    </source>
</evidence>